<keyword evidence="12" id="KW-0275">Fatty acid biosynthesis</keyword>
<comment type="pathway">
    <text evidence="2">Lipid metabolism; fatty acid biosynthesis.</text>
</comment>
<keyword evidence="5" id="KW-0444">Lipid biosynthesis</keyword>
<evidence type="ECO:0000256" key="19">
    <source>
        <dbReference type="ARBA" id="ARBA00066822"/>
    </source>
</evidence>
<dbReference type="PRINTS" id="PR00080">
    <property type="entry name" value="SDRFAMILY"/>
</dbReference>
<keyword evidence="7" id="KW-0276">Fatty acid metabolism</keyword>
<protein>
    <recommendedName>
        <fullName evidence="20">(3R)-3-hydroxyacyl-CoA dehydrogenase</fullName>
        <ecNumber evidence="19">1.1.1.239</ecNumber>
        <ecNumber evidence="4">1.1.1.n12</ecNumber>
    </recommendedName>
    <alternativeName>
        <fullName evidence="22">17-beta-hydroxysteroid dehydrogenase 8</fullName>
    </alternativeName>
    <alternativeName>
        <fullName evidence="21">3-ketoacyl-[acyl-carrier-protein] reductase alpha subunit</fullName>
    </alternativeName>
    <alternativeName>
        <fullName evidence="24">3-oxoacyl-[acyl-carrier-protein] reductase</fullName>
    </alternativeName>
    <alternativeName>
        <fullName evidence="25">Estradiol 17-beta-dehydrogenase 8</fullName>
    </alternativeName>
    <alternativeName>
        <fullName evidence="23">Testosterone 17-beta-dehydrogenase 8</fullName>
    </alternativeName>
</protein>
<dbReference type="EC" id="1.1.1.n12" evidence="4"/>
<evidence type="ECO:0000256" key="3">
    <source>
        <dbReference type="ARBA" id="ARBA00006484"/>
    </source>
</evidence>
<dbReference type="PRINTS" id="PR00081">
    <property type="entry name" value="GDHRDH"/>
</dbReference>
<dbReference type="PANTHER" id="PTHR42760">
    <property type="entry name" value="SHORT-CHAIN DEHYDROGENASES/REDUCTASES FAMILY MEMBER"/>
    <property type="match status" value="1"/>
</dbReference>
<dbReference type="Gene3D" id="3.40.50.720">
    <property type="entry name" value="NAD(P)-binding Rossmann-like Domain"/>
    <property type="match status" value="1"/>
</dbReference>
<evidence type="ECO:0000256" key="25">
    <source>
        <dbReference type="ARBA" id="ARBA00083258"/>
    </source>
</evidence>
<comment type="similarity">
    <text evidence="3">Belongs to the short-chain dehydrogenases/reductases (SDR) family.</text>
</comment>
<dbReference type="STRING" id="6689.A0A423SH88"/>
<reference evidence="26 27" key="2">
    <citation type="submission" date="2019-01" db="EMBL/GenBank/DDBJ databases">
        <title>The decoding of complex shrimp genome reveals the adaptation for benthos swimmer, frequently molting mechanism and breeding impact on genome.</title>
        <authorList>
            <person name="Sun Y."/>
            <person name="Gao Y."/>
            <person name="Yu Y."/>
        </authorList>
    </citation>
    <scope>NUCLEOTIDE SEQUENCE [LARGE SCALE GENOMIC DNA]</scope>
    <source>
        <tissue evidence="26">Muscle</tissue>
    </source>
</reference>
<evidence type="ECO:0000256" key="23">
    <source>
        <dbReference type="ARBA" id="ARBA00081936"/>
    </source>
</evidence>
<dbReference type="EMBL" id="QCYY01003422">
    <property type="protein sequence ID" value="ROT63562.1"/>
    <property type="molecule type" value="Genomic_DNA"/>
</dbReference>
<comment type="caution">
    <text evidence="26">The sequence shown here is derived from an EMBL/GenBank/DDBJ whole genome shotgun (WGS) entry which is preliminary data.</text>
</comment>
<evidence type="ECO:0000256" key="18">
    <source>
        <dbReference type="ARBA" id="ARBA00065174"/>
    </source>
</evidence>
<comment type="catalytic activity">
    <reaction evidence="14">
        <text>17beta-estradiol + NAD(+) = estrone + NADH + H(+)</text>
        <dbReference type="Rhea" id="RHEA:24612"/>
        <dbReference type="ChEBI" id="CHEBI:15378"/>
        <dbReference type="ChEBI" id="CHEBI:16469"/>
        <dbReference type="ChEBI" id="CHEBI:17263"/>
        <dbReference type="ChEBI" id="CHEBI:57540"/>
        <dbReference type="ChEBI" id="CHEBI:57945"/>
        <dbReference type="EC" id="1.1.1.62"/>
    </reaction>
    <physiologicalReaction direction="left-to-right" evidence="14">
        <dbReference type="Rhea" id="RHEA:24613"/>
    </physiologicalReaction>
    <physiologicalReaction direction="right-to-left" evidence="14">
        <dbReference type="Rhea" id="RHEA:24614"/>
    </physiologicalReaction>
</comment>
<proteinExistence type="inferred from homology"/>
<keyword evidence="11" id="KW-0496">Mitochondrion</keyword>
<dbReference type="GO" id="GO:0047035">
    <property type="term" value="F:testosterone dehydrogenase (NAD+) activity"/>
    <property type="evidence" value="ECO:0007669"/>
    <property type="project" value="UniProtKB-EC"/>
</dbReference>
<dbReference type="SUPFAM" id="SSF51735">
    <property type="entry name" value="NAD(P)-binding Rossmann-fold domains"/>
    <property type="match status" value="1"/>
</dbReference>
<dbReference type="GO" id="GO:0004303">
    <property type="term" value="F:estradiol 17-beta-dehydrogenase [NAD(P)+] activity"/>
    <property type="evidence" value="ECO:0007669"/>
    <property type="project" value="UniProtKB-EC"/>
</dbReference>
<evidence type="ECO:0000256" key="22">
    <source>
        <dbReference type="ARBA" id="ARBA00081419"/>
    </source>
</evidence>
<dbReference type="InterPro" id="IPR002347">
    <property type="entry name" value="SDR_fam"/>
</dbReference>
<evidence type="ECO:0000256" key="14">
    <source>
        <dbReference type="ARBA" id="ARBA00049069"/>
    </source>
</evidence>
<comment type="subcellular location">
    <subcellularLocation>
        <location evidence="1">Mitochondrion matrix</location>
    </subcellularLocation>
</comment>
<dbReference type="GO" id="GO:0006633">
    <property type="term" value="P:fatty acid biosynthetic process"/>
    <property type="evidence" value="ECO:0007669"/>
    <property type="project" value="UniProtKB-KW"/>
</dbReference>
<dbReference type="FunFam" id="3.40.50.720:FF:000231">
    <property type="entry name" value="Estradiol 17-beta-dehydrogenase 8"/>
    <property type="match status" value="1"/>
</dbReference>
<dbReference type="Proteomes" id="UP000283509">
    <property type="component" value="Unassembled WGS sequence"/>
</dbReference>
<evidence type="ECO:0000256" key="12">
    <source>
        <dbReference type="ARBA" id="ARBA00023160"/>
    </source>
</evidence>
<name>A0A423SH88_PENVA</name>
<evidence type="ECO:0000256" key="21">
    <source>
        <dbReference type="ARBA" id="ARBA00077835"/>
    </source>
</evidence>
<comment type="subunit">
    <text evidence="18">Heterotetramer with CBR4; contains two molecules of HSD17B8 and CBR4.</text>
</comment>
<comment type="catalytic activity">
    <reaction evidence="16">
        <text>17beta-hydroxy-5alpha-androstan-3-one + NAD(+) = 5alpha-androstan-3,17-dione + NADH + H(+)</text>
        <dbReference type="Rhea" id="RHEA:41992"/>
        <dbReference type="ChEBI" id="CHEBI:15378"/>
        <dbReference type="ChEBI" id="CHEBI:15994"/>
        <dbReference type="ChEBI" id="CHEBI:16330"/>
        <dbReference type="ChEBI" id="CHEBI:57540"/>
        <dbReference type="ChEBI" id="CHEBI:57945"/>
    </reaction>
    <physiologicalReaction direction="left-to-right" evidence="16">
        <dbReference type="Rhea" id="RHEA:41993"/>
    </physiologicalReaction>
</comment>
<reference evidence="26 27" key="1">
    <citation type="submission" date="2018-04" db="EMBL/GenBank/DDBJ databases">
        <authorList>
            <person name="Zhang X."/>
            <person name="Yuan J."/>
            <person name="Li F."/>
            <person name="Xiang J."/>
        </authorList>
    </citation>
    <scope>NUCLEOTIDE SEQUENCE [LARGE SCALE GENOMIC DNA]</scope>
    <source>
        <tissue evidence="26">Muscle</tissue>
    </source>
</reference>
<comment type="catalytic activity">
    <reaction evidence="17">
        <text>a (3R)-3-hydroxyacyl-CoA + NAD(+) = a 3-oxoacyl-CoA + NADH + H(+)</text>
        <dbReference type="Rhea" id="RHEA:32711"/>
        <dbReference type="ChEBI" id="CHEBI:15378"/>
        <dbReference type="ChEBI" id="CHEBI:57319"/>
        <dbReference type="ChEBI" id="CHEBI:57540"/>
        <dbReference type="ChEBI" id="CHEBI:57945"/>
        <dbReference type="ChEBI" id="CHEBI:90726"/>
        <dbReference type="EC" id="1.1.1.n12"/>
    </reaction>
    <physiologicalReaction direction="left-to-right" evidence="17">
        <dbReference type="Rhea" id="RHEA:32712"/>
    </physiologicalReaction>
</comment>
<evidence type="ECO:0000256" key="16">
    <source>
        <dbReference type="ARBA" id="ARBA00050435"/>
    </source>
</evidence>
<evidence type="ECO:0000256" key="15">
    <source>
        <dbReference type="ARBA" id="ARBA00050232"/>
    </source>
</evidence>
<evidence type="ECO:0000256" key="4">
    <source>
        <dbReference type="ARBA" id="ARBA00012456"/>
    </source>
</evidence>
<gene>
    <name evidence="26" type="ORF">C7M84_018551</name>
</gene>
<evidence type="ECO:0000256" key="13">
    <source>
        <dbReference type="ARBA" id="ARBA00037929"/>
    </source>
</evidence>
<keyword evidence="10" id="KW-0443">Lipid metabolism</keyword>
<keyword evidence="27" id="KW-1185">Reference proteome</keyword>
<evidence type="ECO:0000256" key="17">
    <source>
        <dbReference type="ARBA" id="ARBA00052680"/>
    </source>
</evidence>
<dbReference type="InterPro" id="IPR036291">
    <property type="entry name" value="NAD(P)-bd_dom_sf"/>
</dbReference>
<evidence type="ECO:0000313" key="27">
    <source>
        <dbReference type="Proteomes" id="UP000283509"/>
    </source>
</evidence>
<evidence type="ECO:0000256" key="5">
    <source>
        <dbReference type="ARBA" id="ARBA00022516"/>
    </source>
</evidence>
<dbReference type="GO" id="GO:0048038">
    <property type="term" value="F:quinone binding"/>
    <property type="evidence" value="ECO:0007669"/>
    <property type="project" value="TreeGrafter"/>
</dbReference>
<evidence type="ECO:0000256" key="9">
    <source>
        <dbReference type="ARBA" id="ARBA00023027"/>
    </source>
</evidence>
<evidence type="ECO:0000313" key="26">
    <source>
        <dbReference type="EMBL" id="ROT63562.1"/>
    </source>
</evidence>
<dbReference type="GO" id="GO:0005759">
    <property type="term" value="C:mitochondrial matrix"/>
    <property type="evidence" value="ECO:0007669"/>
    <property type="project" value="UniProtKB-SubCell"/>
</dbReference>
<evidence type="ECO:0000256" key="24">
    <source>
        <dbReference type="ARBA" id="ARBA00083097"/>
    </source>
</evidence>
<evidence type="ECO:0000256" key="7">
    <source>
        <dbReference type="ARBA" id="ARBA00022832"/>
    </source>
</evidence>
<dbReference type="Pfam" id="PF13561">
    <property type="entry name" value="adh_short_C2"/>
    <property type="match status" value="1"/>
</dbReference>
<dbReference type="PANTHER" id="PTHR42760:SF83">
    <property type="entry name" value="(3R)-3-HYDROXYACYL-COA DEHYDROGENASE"/>
    <property type="match status" value="1"/>
</dbReference>
<keyword evidence="8" id="KW-0560">Oxidoreductase</keyword>
<evidence type="ECO:0000256" key="6">
    <source>
        <dbReference type="ARBA" id="ARBA00022553"/>
    </source>
</evidence>
<keyword evidence="9" id="KW-0520">NAD</keyword>
<organism evidence="26 27">
    <name type="scientific">Penaeus vannamei</name>
    <name type="common">Whiteleg shrimp</name>
    <name type="synonym">Litopenaeus vannamei</name>
    <dbReference type="NCBI Taxonomy" id="6689"/>
    <lineage>
        <taxon>Eukaryota</taxon>
        <taxon>Metazoa</taxon>
        <taxon>Ecdysozoa</taxon>
        <taxon>Arthropoda</taxon>
        <taxon>Crustacea</taxon>
        <taxon>Multicrustacea</taxon>
        <taxon>Malacostraca</taxon>
        <taxon>Eumalacostraca</taxon>
        <taxon>Eucarida</taxon>
        <taxon>Decapoda</taxon>
        <taxon>Dendrobranchiata</taxon>
        <taxon>Penaeoidea</taxon>
        <taxon>Penaeidae</taxon>
        <taxon>Penaeus</taxon>
    </lineage>
</organism>
<accession>A0A423SH88</accession>
<evidence type="ECO:0000256" key="20">
    <source>
        <dbReference type="ARBA" id="ARBA00070911"/>
    </source>
</evidence>
<evidence type="ECO:0000256" key="8">
    <source>
        <dbReference type="ARBA" id="ARBA00023002"/>
    </source>
</evidence>
<dbReference type="AlphaFoldDB" id="A0A423SH88"/>
<keyword evidence="6" id="KW-0597">Phosphoprotein</keyword>
<sequence>MNALVLTVLGIRVRGGSGIGRAVCQVLARDGARVSVCDINLKSAEETVESMKNPGDHLALCMDVAKKEQVHDGLRVTQEKMKATPTLLVNCAGIGRPAPFLEMTEENFMQVINVNLKGTFLVSQAVCKAMLERGEAKGGAVVNIASITGKTGLANNGQYAASKGGVMAFSKTCAKELAKTGIRVNCLMPGPIRTPMLAFPQQVIDEFLKRNPLGRMGEPEEVAEMAAFLLSEKSSYLLGSCVEVTGGHDM</sequence>
<dbReference type="EC" id="1.1.1.239" evidence="19"/>
<dbReference type="GO" id="GO:0008210">
    <property type="term" value="P:estrogen metabolic process"/>
    <property type="evidence" value="ECO:0007669"/>
    <property type="project" value="UniProtKB-ARBA"/>
</dbReference>
<comment type="catalytic activity">
    <reaction evidence="15">
        <text>testosterone + NAD(+) = androst-4-ene-3,17-dione + NADH + H(+)</text>
        <dbReference type="Rhea" id="RHEA:14929"/>
        <dbReference type="ChEBI" id="CHEBI:15378"/>
        <dbReference type="ChEBI" id="CHEBI:16422"/>
        <dbReference type="ChEBI" id="CHEBI:17347"/>
        <dbReference type="ChEBI" id="CHEBI:57540"/>
        <dbReference type="ChEBI" id="CHEBI:57945"/>
        <dbReference type="EC" id="1.1.1.239"/>
    </reaction>
    <physiologicalReaction direction="left-to-right" evidence="15">
        <dbReference type="Rhea" id="RHEA:14930"/>
    </physiologicalReaction>
</comment>
<comment type="pathway">
    <text evidence="13">Steroid biosynthesis; estrogen biosynthesis.</text>
</comment>
<evidence type="ECO:0000256" key="1">
    <source>
        <dbReference type="ARBA" id="ARBA00004305"/>
    </source>
</evidence>
<dbReference type="OrthoDB" id="1888931at2759"/>
<evidence type="ECO:0000256" key="10">
    <source>
        <dbReference type="ARBA" id="ARBA00023098"/>
    </source>
</evidence>
<evidence type="ECO:0000256" key="2">
    <source>
        <dbReference type="ARBA" id="ARBA00005194"/>
    </source>
</evidence>
<evidence type="ECO:0000256" key="11">
    <source>
        <dbReference type="ARBA" id="ARBA00023128"/>
    </source>
</evidence>